<evidence type="ECO:0000313" key="6">
    <source>
        <dbReference type="EMBL" id="RFO95518.1"/>
    </source>
</evidence>
<dbReference type="PANTHER" id="PTHR38099:SF1">
    <property type="entry name" value="LARGE RIBOSOMAL RNA SUBUNIT ACCUMULATION PROTEIN YCED"/>
    <property type="match status" value="1"/>
</dbReference>
<organism evidence="6 7">
    <name type="scientific">Rhodoferax lacus</name>
    <dbReference type="NCBI Taxonomy" id="2184758"/>
    <lineage>
        <taxon>Bacteria</taxon>
        <taxon>Pseudomonadati</taxon>
        <taxon>Pseudomonadota</taxon>
        <taxon>Betaproteobacteria</taxon>
        <taxon>Burkholderiales</taxon>
        <taxon>Comamonadaceae</taxon>
        <taxon>Rhodoferax</taxon>
    </lineage>
</organism>
<name>A0A3E1R811_9BURK</name>
<comment type="caution">
    <text evidence="6">The sequence shown here is derived from an EMBL/GenBank/DDBJ whole genome shotgun (WGS) entry which is preliminary data.</text>
</comment>
<sequence>MSFLLARECMVRFSYTARMKHAFDARHLHIAAFAKSEGTHAGEERLSHFERLMEQSQGLGGETLVTYSVQGSMQLDAAGAEEPWLHLQAQATLSLVCQRCLGPVDEVVGFERDFRFVASEALAEVEDEESDEDVLVLSKSFDLLELIEDELLMATPLVSKHEVCPTPVKLQAADPEFAELPQEKPNPFAVLQQLKKKDAG</sequence>
<dbReference type="AlphaFoldDB" id="A0A3E1R811"/>
<dbReference type="InterPro" id="IPR039255">
    <property type="entry name" value="YceD_bac"/>
</dbReference>
<keyword evidence="7" id="KW-1185">Reference proteome</keyword>
<dbReference type="GO" id="GO:0005829">
    <property type="term" value="C:cytosol"/>
    <property type="evidence" value="ECO:0007669"/>
    <property type="project" value="TreeGrafter"/>
</dbReference>
<dbReference type="InterPro" id="IPR003772">
    <property type="entry name" value="YceD"/>
</dbReference>
<dbReference type="EMBL" id="QFZK01000015">
    <property type="protein sequence ID" value="RFO95518.1"/>
    <property type="molecule type" value="Genomic_DNA"/>
</dbReference>
<reference evidence="6 7" key="1">
    <citation type="submission" date="2018-05" db="EMBL/GenBank/DDBJ databases">
        <title>Rhodoferax soyangensis sp.nov., isolated from an oligotrophic freshwater lake.</title>
        <authorList>
            <person name="Park M."/>
        </authorList>
    </citation>
    <scope>NUCLEOTIDE SEQUENCE [LARGE SCALE GENOMIC DNA]</scope>
    <source>
        <strain evidence="6 7">IMCC26218</strain>
    </source>
</reference>
<dbReference type="PANTHER" id="PTHR38099">
    <property type="entry name" value="LARGE RIBOSOMAL RNA SUBUNIT ACCUMULATION PROTEIN YCED"/>
    <property type="match status" value="1"/>
</dbReference>
<gene>
    <name evidence="6" type="ORF">DIC66_18005</name>
</gene>
<dbReference type="Proteomes" id="UP000260665">
    <property type="component" value="Unassembled WGS sequence"/>
</dbReference>
<evidence type="ECO:0000256" key="5">
    <source>
        <dbReference type="ARBA" id="ARBA00031841"/>
    </source>
</evidence>
<evidence type="ECO:0000256" key="2">
    <source>
        <dbReference type="ARBA" id="ARBA00010740"/>
    </source>
</evidence>
<evidence type="ECO:0000256" key="1">
    <source>
        <dbReference type="ARBA" id="ARBA00002868"/>
    </source>
</evidence>
<evidence type="ECO:0000256" key="3">
    <source>
        <dbReference type="ARBA" id="ARBA00015716"/>
    </source>
</evidence>
<evidence type="ECO:0000256" key="4">
    <source>
        <dbReference type="ARBA" id="ARBA00022517"/>
    </source>
</evidence>
<accession>A0A3E1R811</accession>
<evidence type="ECO:0000313" key="7">
    <source>
        <dbReference type="Proteomes" id="UP000260665"/>
    </source>
</evidence>
<comment type="similarity">
    <text evidence="2">Belongs to the DUF177 domain family.</text>
</comment>
<comment type="function">
    <text evidence="1">Plays a role in synthesis, processing and/or stability of 23S rRNA.</text>
</comment>
<proteinExistence type="inferred from homology"/>
<dbReference type="Pfam" id="PF02620">
    <property type="entry name" value="YceD"/>
    <property type="match status" value="1"/>
</dbReference>
<protein>
    <recommendedName>
        <fullName evidence="3">Large ribosomal RNA subunit accumulation protein YceD</fullName>
    </recommendedName>
    <alternativeName>
        <fullName evidence="5">23S rRNA accumulation protein YceD</fullName>
    </alternativeName>
</protein>
<dbReference type="GO" id="GO:0042254">
    <property type="term" value="P:ribosome biogenesis"/>
    <property type="evidence" value="ECO:0007669"/>
    <property type="project" value="UniProtKB-KW"/>
</dbReference>
<keyword evidence="4" id="KW-0690">Ribosome biogenesis</keyword>